<protein>
    <submittedName>
        <fullName evidence="2">Uncharacterized protein</fullName>
    </submittedName>
</protein>
<feature type="compositionally biased region" description="Polar residues" evidence="1">
    <location>
        <begin position="42"/>
        <end position="60"/>
    </location>
</feature>
<dbReference type="EMBL" id="CAIIXF020000007">
    <property type="protein sequence ID" value="CAH1790458.1"/>
    <property type="molecule type" value="Genomic_DNA"/>
</dbReference>
<keyword evidence="3" id="KW-1185">Reference proteome</keyword>
<accession>A0A8S4P8D5</accession>
<comment type="caution">
    <text evidence="2">The sequence shown here is derived from an EMBL/GenBank/DDBJ whole genome shotgun (WGS) entry which is preliminary data.</text>
</comment>
<evidence type="ECO:0000313" key="2">
    <source>
        <dbReference type="EMBL" id="CAH1790458.1"/>
    </source>
</evidence>
<reference evidence="2" key="1">
    <citation type="submission" date="2022-03" db="EMBL/GenBank/DDBJ databases">
        <authorList>
            <person name="Martin C."/>
        </authorList>
    </citation>
    <scope>NUCLEOTIDE SEQUENCE</scope>
</reference>
<organism evidence="2 3">
    <name type="scientific">Owenia fusiformis</name>
    <name type="common">Polychaete worm</name>
    <dbReference type="NCBI Taxonomy" id="6347"/>
    <lineage>
        <taxon>Eukaryota</taxon>
        <taxon>Metazoa</taxon>
        <taxon>Spiralia</taxon>
        <taxon>Lophotrochozoa</taxon>
        <taxon>Annelida</taxon>
        <taxon>Polychaeta</taxon>
        <taxon>Sedentaria</taxon>
        <taxon>Canalipalpata</taxon>
        <taxon>Sabellida</taxon>
        <taxon>Oweniida</taxon>
        <taxon>Oweniidae</taxon>
        <taxon>Owenia</taxon>
    </lineage>
</organism>
<gene>
    <name evidence="2" type="ORF">OFUS_LOCUS15661</name>
</gene>
<dbReference type="AlphaFoldDB" id="A0A8S4P8D5"/>
<feature type="compositionally biased region" description="Polar residues" evidence="1">
    <location>
        <begin position="78"/>
        <end position="114"/>
    </location>
</feature>
<feature type="compositionally biased region" description="Polar residues" evidence="1">
    <location>
        <begin position="23"/>
        <end position="35"/>
    </location>
</feature>
<evidence type="ECO:0000256" key="1">
    <source>
        <dbReference type="SAM" id="MobiDB-lite"/>
    </source>
</evidence>
<evidence type="ECO:0000313" key="3">
    <source>
        <dbReference type="Proteomes" id="UP000749559"/>
    </source>
</evidence>
<feature type="non-terminal residue" evidence="2">
    <location>
        <position position="325"/>
    </location>
</feature>
<dbReference type="Proteomes" id="UP000749559">
    <property type="component" value="Unassembled WGS sequence"/>
</dbReference>
<proteinExistence type="predicted"/>
<feature type="region of interest" description="Disordered" evidence="1">
    <location>
        <begin position="23"/>
        <end position="116"/>
    </location>
</feature>
<name>A0A8S4P8D5_OWEFU</name>
<sequence>GGLCAEWNTSQMISDGKAASITSQNLDETSNSNLSADEETLVGTSSTHSTPVLDNRSTLLDASIPPVDNACEDLTGPTLESTSPTVALTAPTSQPSTPVSLEPRLSSQSNSESPQYGPMFPPLYVALKQSITQETLPSSFITMNQSEFIKLVQLYDCGTVKLSVTVGLNFETLIKVHNQFIPSSHDIWDRVPKCIKTHSDLEKILNELDCWKVCLANNEEKYVSLTPKNAGLSCNASGPLLAYHESGFNMDTIRSINCGLLIRPTLGSRSVRCVPCQKARCTLRKREYRENRKPKEPSKYVANKYLSHSQLAVKASKLKADNILL</sequence>